<comment type="function">
    <text evidence="10 11">Phosphorylation of dTMP to form dTDP in both de novo and salvage pathways of dTTP synthesis.</text>
</comment>
<evidence type="ECO:0000256" key="5">
    <source>
        <dbReference type="ARBA" id="ARBA00022727"/>
    </source>
</evidence>
<evidence type="ECO:0000313" key="14">
    <source>
        <dbReference type="Proteomes" id="UP000563523"/>
    </source>
</evidence>
<keyword evidence="7 11" id="KW-0418">Kinase</keyword>
<evidence type="ECO:0000259" key="12">
    <source>
        <dbReference type="Pfam" id="PF02223"/>
    </source>
</evidence>
<sequence>MAKIFISLEGPDGAGKSTVAAQLQKKLQEQSTQPVLLTREPGGSKISEQIRQVILDVANQEMDARTEALLYAASRRQHAVEVVAPALAKEQIVLSDRYLDSSIAYQGAGREIGIAAVRQLNLFAVEEILPSLTLYLDLPPALGLKRIQEQRSQAPDRLEQEQLAFHERVYQAYNQLVAEEPQRFVRIDATQELPQVVAACWQAIAQRFFTATSND</sequence>
<keyword evidence="4 11" id="KW-0808">Transferase</keyword>
<dbReference type="SUPFAM" id="SSF52540">
    <property type="entry name" value="P-loop containing nucleoside triphosphate hydrolases"/>
    <property type="match status" value="1"/>
</dbReference>
<keyword evidence="14" id="KW-1185">Reference proteome</keyword>
<dbReference type="PANTHER" id="PTHR10344">
    <property type="entry name" value="THYMIDYLATE KINASE"/>
    <property type="match status" value="1"/>
</dbReference>
<dbReference type="GO" id="GO:0006227">
    <property type="term" value="P:dUDP biosynthetic process"/>
    <property type="evidence" value="ECO:0007669"/>
    <property type="project" value="TreeGrafter"/>
</dbReference>
<dbReference type="GO" id="GO:0006235">
    <property type="term" value="P:dTTP biosynthetic process"/>
    <property type="evidence" value="ECO:0007669"/>
    <property type="project" value="UniProtKB-UniRule"/>
</dbReference>
<evidence type="ECO:0000313" key="13">
    <source>
        <dbReference type="EMBL" id="NVY95974.1"/>
    </source>
</evidence>
<evidence type="ECO:0000256" key="2">
    <source>
        <dbReference type="ARBA" id="ARBA00012980"/>
    </source>
</evidence>
<dbReference type="FunFam" id="3.40.50.300:FF:000225">
    <property type="entry name" value="Thymidylate kinase"/>
    <property type="match status" value="1"/>
</dbReference>
<evidence type="ECO:0000256" key="6">
    <source>
        <dbReference type="ARBA" id="ARBA00022741"/>
    </source>
</evidence>
<comment type="caution">
    <text evidence="13">The sequence shown here is derived from an EMBL/GenBank/DDBJ whole genome shotgun (WGS) entry which is preliminary data.</text>
</comment>
<evidence type="ECO:0000256" key="8">
    <source>
        <dbReference type="ARBA" id="ARBA00022840"/>
    </source>
</evidence>
<protein>
    <recommendedName>
        <fullName evidence="3 11">Thymidylate kinase</fullName>
        <ecNumber evidence="2 11">2.7.4.9</ecNumber>
    </recommendedName>
    <alternativeName>
        <fullName evidence="11">dTMP kinase</fullName>
    </alternativeName>
</protein>
<dbReference type="Pfam" id="PF02223">
    <property type="entry name" value="Thymidylate_kin"/>
    <property type="match status" value="1"/>
</dbReference>
<comment type="catalytic activity">
    <reaction evidence="9 11">
        <text>dTMP + ATP = dTDP + ADP</text>
        <dbReference type="Rhea" id="RHEA:13517"/>
        <dbReference type="ChEBI" id="CHEBI:30616"/>
        <dbReference type="ChEBI" id="CHEBI:58369"/>
        <dbReference type="ChEBI" id="CHEBI:63528"/>
        <dbReference type="ChEBI" id="CHEBI:456216"/>
        <dbReference type="EC" id="2.7.4.9"/>
    </reaction>
</comment>
<dbReference type="RefSeq" id="WP_176942144.1">
    <property type="nucleotide sequence ID" value="NZ_JABZEC010000002.1"/>
</dbReference>
<dbReference type="HAMAP" id="MF_00165">
    <property type="entry name" value="Thymidylate_kinase"/>
    <property type="match status" value="1"/>
</dbReference>
<keyword evidence="6 11" id="KW-0547">Nucleotide-binding</keyword>
<dbReference type="CDD" id="cd01672">
    <property type="entry name" value="TMPK"/>
    <property type="match status" value="1"/>
</dbReference>
<dbReference type="InterPro" id="IPR018094">
    <property type="entry name" value="Thymidylate_kinase"/>
</dbReference>
<name>A0A850QW06_9LACO</name>
<dbReference type="InterPro" id="IPR027417">
    <property type="entry name" value="P-loop_NTPase"/>
</dbReference>
<evidence type="ECO:0000256" key="9">
    <source>
        <dbReference type="ARBA" id="ARBA00048743"/>
    </source>
</evidence>
<dbReference type="NCBIfam" id="TIGR00041">
    <property type="entry name" value="DTMP_kinase"/>
    <property type="match status" value="1"/>
</dbReference>
<gene>
    <name evidence="11" type="primary">tmk</name>
    <name evidence="13" type="ORF">HU830_02055</name>
</gene>
<dbReference type="Gene3D" id="3.40.50.300">
    <property type="entry name" value="P-loop containing nucleotide triphosphate hydrolases"/>
    <property type="match status" value="1"/>
</dbReference>
<dbReference type="Proteomes" id="UP000563523">
    <property type="component" value="Unassembled WGS sequence"/>
</dbReference>
<dbReference type="GO" id="GO:0004798">
    <property type="term" value="F:dTMP kinase activity"/>
    <property type="evidence" value="ECO:0007669"/>
    <property type="project" value="UniProtKB-UniRule"/>
</dbReference>
<dbReference type="PANTHER" id="PTHR10344:SF4">
    <property type="entry name" value="UMP-CMP KINASE 2, MITOCHONDRIAL"/>
    <property type="match status" value="1"/>
</dbReference>
<keyword evidence="8 11" id="KW-0067">ATP-binding</keyword>
<feature type="binding site" evidence="11">
    <location>
        <begin position="10"/>
        <end position="17"/>
    </location>
    <ligand>
        <name>ATP</name>
        <dbReference type="ChEBI" id="CHEBI:30616"/>
    </ligand>
</feature>
<dbReference type="AlphaFoldDB" id="A0A850QW06"/>
<evidence type="ECO:0000256" key="1">
    <source>
        <dbReference type="ARBA" id="ARBA00009776"/>
    </source>
</evidence>
<proteinExistence type="inferred from homology"/>
<dbReference type="GO" id="GO:0005524">
    <property type="term" value="F:ATP binding"/>
    <property type="evidence" value="ECO:0007669"/>
    <property type="project" value="UniProtKB-UniRule"/>
</dbReference>
<dbReference type="PROSITE" id="PS01331">
    <property type="entry name" value="THYMIDYLATE_KINASE"/>
    <property type="match status" value="1"/>
</dbReference>
<dbReference type="EMBL" id="JABZEC010000002">
    <property type="protein sequence ID" value="NVY95974.1"/>
    <property type="molecule type" value="Genomic_DNA"/>
</dbReference>
<organism evidence="13 14">
    <name type="scientific">Bombilactobacillus apium</name>
    <dbReference type="NCBI Taxonomy" id="2675299"/>
    <lineage>
        <taxon>Bacteria</taxon>
        <taxon>Bacillati</taxon>
        <taxon>Bacillota</taxon>
        <taxon>Bacilli</taxon>
        <taxon>Lactobacillales</taxon>
        <taxon>Lactobacillaceae</taxon>
        <taxon>Bombilactobacillus</taxon>
    </lineage>
</organism>
<dbReference type="InterPro" id="IPR018095">
    <property type="entry name" value="Thymidylate_kin_CS"/>
</dbReference>
<evidence type="ECO:0000256" key="7">
    <source>
        <dbReference type="ARBA" id="ARBA00022777"/>
    </source>
</evidence>
<reference evidence="13 14" key="1">
    <citation type="submission" date="2020-06" db="EMBL/GenBank/DDBJ databases">
        <authorList>
            <person name="Kang J."/>
        </authorList>
    </citation>
    <scope>NUCLEOTIDE SEQUENCE [LARGE SCALE GENOMIC DNA]</scope>
    <source>
        <strain evidence="13 14">DCY120</strain>
    </source>
</reference>
<keyword evidence="5 11" id="KW-0545">Nucleotide biosynthesis</keyword>
<evidence type="ECO:0000256" key="3">
    <source>
        <dbReference type="ARBA" id="ARBA00017144"/>
    </source>
</evidence>
<dbReference type="GO" id="GO:0005829">
    <property type="term" value="C:cytosol"/>
    <property type="evidence" value="ECO:0007669"/>
    <property type="project" value="TreeGrafter"/>
</dbReference>
<evidence type="ECO:0000256" key="10">
    <source>
        <dbReference type="ARBA" id="ARBA00057735"/>
    </source>
</evidence>
<comment type="similarity">
    <text evidence="1 11">Belongs to the thymidylate kinase family.</text>
</comment>
<evidence type="ECO:0000256" key="4">
    <source>
        <dbReference type="ARBA" id="ARBA00022679"/>
    </source>
</evidence>
<feature type="domain" description="Thymidylate kinase-like" evidence="12">
    <location>
        <begin position="8"/>
        <end position="198"/>
    </location>
</feature>
<dbReference type="InterPro" id="IPR039430">
    <property type="entry name" value="Thymidylate_kin-like_dom"/>
</dbReference>
<accession>A0A850QW06</accession>
<dbReference type="EC" id="2.7.4.9" evidence="2 11"/>
<dbReference type="GO" id="GO:0006233">
    <property type="term" value="P:dTDP biosynthetic process"/>
    <property type="evidence" value="ECO:0007669"/>
    <property type="project" value="InterPro"/>
</dbReference>
<evidence type="ECO:0000256" key="11">
    <source>
        <dbReference type="HAMAP-Rule" id="MF_00165"/>
    </source>
</evidence>